<accession>A0A2P4XGP3</accession>
<evidence type="ECO:0000313" key="1">
    <source>
        <dbReference type="EMBL" id="POM64715.1"/>
    </source>
</evidence>
<protein>
    <submittedName>
        <fullName evidence="1">Pol protein</fullName>
    </submittedName>
</protein>
<dbReference type="Proteomes" id="UP000237271">
    <property type="component" value="Unassembled WGS sequence"/>
</dbReference>
<organism evidence="1 2">
    <name type="scientific">Phytophthora palmivora</name>
    <dbReference type="NCBI Taxonomy" id="4796"/>
    <lineage>
        <taxon>Eukaryota</taxon>
        <taxon>Sar</taxon>
        <taxon>Stramenopiles</taxon>
        <taxon>Oomycota</taxon>
        <taxon>Peronosporomycetes</taxon>
        <taxon>Peronosporales</taxon>
        <taxon>Peronosporaceae</taxon>
        <taxon>Phytophthora</taxon>
    </lineage>
</organism>
<comment type="caution">
    <text evidence="1">The sequence shown here is derived from an EMBL/GenBank/DDBJ whole genome shotgun (WGS) entry which is preliminary data.</text>
</comment>
<keyword evidence="2" id="KW-1185">Reference proteome</keyword>
<name>A0A2P4XGP3_9STRA</name>
<dbReference type="AlphaFoldDB" id="A0A2P4XGP3"/>
<gene>
    <name evidence="1" type="ORF">PHPALM_19715</name>
</gene>
<sequence>MEPSLPCQPWTTRRQMVRRGTSIARLKTLFDASVQKHLGPGGPPMVTFALNNAEHASVGLIPFYLNGPRHPSRAPSPSVQKDSYPHINDGLVLGNWVTDAMALSQAEEKEYSGKRSRGNLNVLKVGELALLDIKNLPLKVVGSVATN</sequence>
<evidence type="ECO:0000313" key="2">
    <source>
        <dbReference type="Proteomes" id="UP000237271"/>
    </source>
</evidence>
<dbReference type="EMBL" id="NCKW01011059">
    <property type="protein sequence ID" value="POM64715.1"/>
    <property type="molecule type" value="Genomic_DNA"/>
</dbReference>
<proteinExistence type="predicted"/>
<reference evidence="1 2" key="1">
    <citation type="journal article" date="2017" name="Genome Biol. Evol.">
        <title>Phytophthora megakarya and P. palmivora, closely related causal agents of cacao black pod rot, underwent increases in genome sizes and gene numbers by different mechanisms.</title>
        <authorList>
            <person name="Ali S.S."/>
            <person name="Shao J."/>
            <person name="Lary D.J."/>
            <person name="Kronmiller B."/>
            <person name="Shen D."/>
            <person name="Strem M.D."/>
            <person name="Amoako-Attah I."/>
            <person name="Akrofi A.Y."/>
            <person name="Begoude B.A."/>
            <person name="Ten Hoopen G.M."/>
            <person name="Coulibaly K."/>
            <person name="Kebe B.I."/>
            <person name="Melnick R.L."/>
            <person name="Guiltinan M.J."/>
            <person name="Tyler B.M."/>
            <person name="Meinhardt L.W."/>
            <person name="Bailey B.A."/>
        </authorList>
    </citation>
    <scope>NUCLEOTIDE SEQUENCE [LARGE SCALE GENOMIC DNA]</scope>
    <source>
        <strain evidence="2">sbr112.9</strain>
    </source>
</reference>